<sequence>MRTRRVAVTAVVVITAALAACSSENNISRPQTPTTTVSPEPAPSGSVWVADEGGDSLTVLDASTNAVTTTVRGLKKPHNVQVGRDSATVYAVSSSNNLVVAIDAATYTVEAAASTGPAPAHVIDAPSGRVYVTNTGDGTVSVYQTPGLQPVGRINLGGMPHGLRPAAGGSVIVVANTMAGALDLIDPAADTFLGAVPVGTGPAQVAVTADGRYAYAGITAPASVVKVDLHARTVVGSAPVSAPPVQLYLTPDEATVLSADQGTPDKPGHTVSVIDAAAMTVRSSVPTGAGPHGVVVDTSGTRAWVTNTYDNTVSAINLGSMSVVATVAVGAEPSGISYSPRPPAAFGATATLNIPTPPTNDADRAQQPPPDQHGH</sequence>
<dbReference type="PROSITE" id="PS51257">
    <property type="entry name" value="PROKAR_LIPOPROTEIN"/>
    <property type="match status" value="1"/>
</dbReference>
<dbReference type="Gene3D" id="2.130.10.10">
    <property type="entry name" value="YVTN repeat-like/Quinoprotein amine dehydrogenase"/>
    <property type="match status" value="2"/>
</dbReference>
<dbReference type="EMBL" id="JALN02000002">
    <property type="protein sequence ID" value="KDE97107.1"/>
    <property type="molecule type" value="Genomic_DNA"/>
</dbReference>
<protein>
    <recommendedName>
        <fullName evidence="4">YNCE-like beta-propeller domain-containing protein</fullName>
    </recommendedName>
</protein>
<dbReference type="SUPFAM" id="SSF50974">
    <property type="entry name" value="Nitrous oxide reductase, N-terminal domain"/>
    <property type="match status" value="1"/>
</dbReference>
<dbReference type="eggNOG" id="COG3391">
    <property type="taxonomic scope" value="Bacteria"/>
</dbReference>
<dbReference type="InterPro" id="IPR011045">
    <property type="entry name" value="N2O_reductase_N"/>
</dbReference>
<accession>A0A064CED0</accession>
<dbReference type="InterPro" id="IPR015943">
    <property type="entry name" value="WD40/YVTN_repeat-like_dom_sf"/>
</dbReference>
<gene>
    <name evidence="5" type="ORF">Y900_027860</name>
</gene>
<dbReference type="PANTHER" id="PTHR47197">
    <property type="entry name" value="PROTEIN NIRF"/>
    <property type="match status" value="1"/>
</dbReference>
<keyword evidence="6" id="KW-1185">Reference proteome</keyword>
<dbReference type="InterPro" id="IPR048433">
    <property type="entry name" value="YNCE-like_beta-prop"/>
</dbReference>
<evidence type="ECO:0000313" key="5">
    <source>
        <dbReference type="EMBL" id="KDE97107.1"/>
    </source>
</evidence>
<dbReference type="OrthoDB" id="9774579at2"/>
<evidence type="ECO:0000256" key="1">
    <source>
        <dbReference type="ARBA" id="ARBA00022729"/>
    </source>
</evidence>
<evidence type="ECO:0000313" key="6">
    <source>
        <dbReference type="Proteomes" id="UP000022835"/>
    </source>
</evidence>
<dbReference type="NCBIfam" id="TIGR02276">
    <property type="entry name" value="beta_rpt_yvtn"/>
    <property type="match status" value="1"/>
</dbReference>
<dbReference type="Proteomes" id="UP000022835">
    <property type="component" value="Unassembled WGS sequence"/>
</dbReference>
<dbReference type="AlphaFoldDB" id="A0A064CED0"/>
<feature type="region of interest" description="Disordered" evidence="2">
    <location>
        <begin position="347"/>
        <end position="375"/>
    </location>
</feature>
<dbReference type="InterPro" id="IPR011964">
    <property type="entry name" value="YVTN_b-propeller_repeat"/>
</dbReference>
<evidence type="ECO:0000259" key="4">
    <source>
        <dbReference type="Pfam" id="PF21783"/>
    </source>
</evidence>
<dbReference type="Pfam" id="PF21783">
    <property type="entry name" value="YNCE"/>
    <property type="match status" value="1"/>
</dbReference>
<feature type="compositionally biased region" description="Polar residues" evidence="2">
    <location>
        <begin position="25"/>
        <end position="38"/>
    </location>
</feature>
<feature type="domain" description="YNCE-like beta-propeller" evidence="4">
    <location>
        <begin position="75"/>
        <end position="235"/>
    </location>
</feature>
<dbReference type="RefSeq" id="WP_036348352.1">
    <property type="nucleotide sequence ID" value="NZ_JALN02000002.1"/>
</dbReference>
<evidence type="ECO:0000256" key="3">
    <source>
        <dbReference type="SAM" id="SignalP"/>
    </source>
</evidence>
<dbReference type="PANTHER" id="PTHR47197:SF3">
    <property type="entry name" value="DIHYDRO-HEME D1 DEHYDROGENASE"/>
    <property type="match status" value="1"/>
</dbReference>
<proteinExistence type="predicted"/>
<keyword evidence="1 3" id="KW-0732">Signal</keyword>
<dbReference type="InterPro" id="IPR051200">
    <property type="entry name" value="Host-pathogen_enzymatic-act"/>
</dbReference>
<dbReference type="STRING" id="1440774.Y900_027860"/>
<feature type="region of interest" description="Disordered" evidence="2">
    <location>
        <begin position="25"/>
        <end position="46"/>
    </location>
</feature>
<reference evidence="5" key="1">
    <citation type="submission" date="2014-05" db="EMBL/GenBank/DDBJ databases">
        <title>Genome sequence of Mycobacterium aromaticivorans strain JS19b1T (= DSM 45407T).</title>
        <authorList>
            <person name="Kwak Y."/>
            <person name="Park G.-S."/>
            <person name="Li Q.X."/>
            <person name="Lee S.-E."/>
            <person name="Shin J.-H."/>
        </authorList>
    </citation>
    <scope>NUCLEOTIDE SEQUENCE [LARGE SCALE GENOMIC DNA]</scope>
    <source>
        <strain evidence="5">JS19b1</strain>
    </source>
</reference>
<feature type="signal peptide" evidence="3">
    <location>
        <begin position="1"/>
        <end position="19"/>
    </location>
</feature>
<name>A0A064CED0_9MYCO</name>
<organism evidence="5 6">
    <name type="scientific">Mycolicibacterium aromaticivorans JS19b1 = JCM 16368</name>
    <dbReference type="NCBI Taxonomy" id="1440774"/>
    <lineage>
        <taxon>Bacteria</taxon>
        <taxon>Bacillati</taxon>
        <taxon>Actinomycetota</taxon>
        <taxon>Actinomycetes</taxon>
        <taxon>Mycobacteriales</taxon>
        <taxon>Mycobacteriaceae</taxon>
        <taxon>Mycolicibacterium</taxon>
    </lineage>
</organism>
<feature type="chain" id="PRO_5001623119" description="YNCE-like beta-propeller domain-containing protein" evidence="3">
    <location>
        <begin position="20"/>
        <end position="375"/>
    </location>
</feature>
<comment type="caution">
    <text evidence="5">The sequence shown here is derived from an EMBL/GenBank/DDBJ whole genome shotgun (WGS) entry which is preliminary data.</text>
</comment>
<evidence type="ECO:0000256" key="2">
    <source>
        <dbReference type="SAM" id="MobiDB-lite"/>
    </source>
</evidence>